<sequence length="287" mass="31894">MVERKFELIDEHDFNRTYHGFSIHEQWQAWETAHLFCVNEIVENPTDGARLVSIGCNNGDASSPNCTTACSNATLMYSSPVNLWNCMTLATLGILVGQGNNTIDRDSERKMDERFHFGTVEKFNSLNVFRKVRDCAWASCSDSTYGSCTSSLQGFKCGPVSPDNIAEFGRAMAKPYCQAASAGIDLDIAGQGIVTAYIIQLALVLFLGLCFKLTTSWIRNFGRIASWLQQGAVCKKHVRNGRQHCLKHASQMLHPQLCWISKSRKPCSLLPSRSQLSSHSTAEIDLD</sequence>
<feature type="transmembrane region" description="Helical" evidence="1">
    <location>
        <begin position="194"/>
        <end position="214"/>
    </location>
</feature>
<dbReference type="GeneID" id="70224307"/>
<dbReference type="EMBL" id="JAGMUX010000027">
    <property type="protein sequence ID" value="KAH7222509.1"/>
    <property type="molecule type" value="Genomic_DNA"/>
</dbReference>
<dbReference type="RefSeq" id="XP_046042132.1">
    <property type="nucleotide sequence ID" value="XM_046194353.1"/>
</dbReference>
<gene>
    <name evidence="2" type="ORF">BKA55DRAFT_584620</name>
</gene>
<keyword evidence="3" id="KW-1185">Reference proteome</keyword>
<dbReference type="OrthoDB" id="4582561at2759"/>
<name>A0A9P9FYM2_FUSRE</name>
<keyword evidence="1" id="KW-0812">Transmembrane</keyword>
<evidence type="ECO:0000256" key="1">
    <source>
        <dbReference type="SAM" id="Phobius"/>
    </source>
</evidence>
<comment type="caution">
    <text evidence="2">The sequence shown here is derived from an EMBL/GenBank/DDBJ whole genome shotgun (WGS) entry which is preliminary data.</text>
</comment>
<evidence type="ECO:0000313" key="2">
    <source>
        <dbReference type="EMBL" id="KAH7222509.1"/>
    </source>
</evidence>
<keyword evidence="1" id="KW-1133">Transmembrane helix</keyword>
<dbReference type="Proteomes" id="UP000720189">
    <property type="component" value="Unassembled WGS sequence"/>
</dbReference>
<dbReference type="AlphaFoldDB" id="A0A9P9FYM2"/>
<reference evidence="2" key="1">
    <citation type="journal article" date="2021" name="Nat. Commun.">
        <title>Genetic determinants of endophytism in the Arabidopsis root mycobiome.</title>
        <authorList>
            <person name="Mesny F."/>
            <person name="Miyauchi S."/>
            <person name="Thiergart T."/>
            <person name="Pickel B."/>
            <person name="Atanasova L."/>
            <person name="Karlsson M."/>
            <person name="Huettel B."/>
            <person name="Barry K.W."/>
            <person name="Haridas S."/>
            <person name="Chen C."/>
            <person name="Bauer D."/>
            <person name="Andreopoulos W."/>
            <person name="Pangilinan J."/>
            <person name="LaButti K."/>
            <person name="Riley R."/>
            <person name="Lipzen A."/>
            <person name="Clum A."/>
            <person name="Drula E."/>
            <person name="Henrissat B."/>
            <person name="Kohler A."/>
            <person name="Grigoriev I.V."/>
            <person name="Martin F.M."/>
            <person name="Hacquard S."/>
        </authorList>
    </citation>
    <scope>NUCLEOTIDE SEQUENCE</scope>
    <source>
        <strain evidence="2">MPI-CAGE-AT-0023</strain>
    </source>
</reference>
<proteinExistence type="predicted"/>
<accession>A0A9P9FYM2</accession>
<organism evidence="2 3">
    <name type="scientific">Fusarium redolens</name>
    <dbReference type="NCBI Taxonomy" id="48865"/>
    <lineage>
        <taxon>Eukaryota</taxon>
        <taxon>Fungi</taxon>
        <taxon>Dikarya</taxon>
        <taxon>Ascomycota</taxon>
        <taxon>Pezizomycotina</taxon>
        <taxon>Sordariomycetes</taxon>
        <taxon>Hypocreomycetidae</taxon>
        <taxon>Hypocreales</taxon>
        <taxon>Nectriaceae</taxon>
        <taxon>Fusarium</taxon>
        <taxon>Fusarium redolens species complex</taxon>
    </lineage>
</organism>
<keyword evidence="1" id="KW-0472">Membrane</keyword>
<evidence type="ECO:0000313" key="3">
    <source>
        <dbReference type="Proteomes" id="UP000720189"/>
    </source>
</evidence>
<protein>
    <submittedName>
        <fullName evidence="2">Uncharacterized protein</fullName>
    </submittedName>
</protein>